<dbReference type="SUPFAM" id="SSF103032">
    <property type="entry name" value="Hypothetical protein YwqG"/>
    <property type="match status" value="2"/>
</dbReference>
<dbReference type="Gene3D" id="2.30.320.10">
    <property type="entry name" value="YwqG-like"/>
    <property type="match status" value="2"/>
</dbReference>
<evidence type="ECO:0000313" key="2">
    <source>
        <dbReference type="Proteomes" id="UP000196027"/>
    </source>
</evidence>
<dbReference type="InterPro" id="IPR015315">
    <property type="entry name" value="DUF1963"/>
</dbReference>
<evidence type="ECO:0000313" key="1">
    <source>
        <dbReference type="EMBL" id="ARU54559.1"/>
    </source>
</evidence>
<dbReference type="Proteomes" id="UP000196027">
    <property type="component" value="Chromosome"/>
</dbReference>
<evidence type="ECO:0008006" key="3">
    <source>
        <dbReference type="Google" id="ProtNLM"/>
    </source>
</evidence>
<name>A0A1Y0I2X2_9GAMM</name>
<dbReference type="AlphaFoldDB" id="A0A1Y0I2X2"/>
<dbReference type="PANTHER" id="PTHR36436">
    <property type="entry name" value="SLL5081 PROTEIN"/>
    <property type="match status" value="1"/>
</dbReference>
<proteinExistence type="predicted"/>
<dbReference type="EMBL" id="CP021425">
    <property type="protein sequence ID" value="ARU54559.1"/>
    <property type="molecule type" value="Genomic_DNA"/>
</dbReference>
<keyword evidence="2" id="KW-1185">Reference proteome</keyword>
<dbReference type="Pfam" id="PF09234">
    <property type="entry name" value="DUF1963"/>
    <property type="match status" value="1"/>
</dbReference>
<dbReference type="RefSeq" id="WP_087459749.1">
    <property type="nucleotide sequence ID" value="NZ_CP021425.1"/>
</dbReference>
<sequence>MTTDFSNYVQQHSREALLVSKVFSDTHSYSFFGGRPLMPEGMEWPKSEVSGKLRSMPFLGQINLSDIKDFQILPDEMPTEGILYFFYNEALNYGGNENAPCVLYCEDTNNLVPRDQPEPHSSIIGKDELAGGFAHRAGKATYLHFPRLSYPKYEVDFAAFKDIQHPDQVLSRREELKFKDDYLSIMNIEVENALKKIYGESFNDHTDVSQFPFLKVLDPNKEATGCFDYQESSILSGLVDSWPQAWIHIGLLISSSEIFCQGGTNFNKGGFGAVIPDDPDKDRFIQECEHWLNEAKKNPFTRVPEDQKLRFLNWASQHYQESFRKWDQDRSQVLHKKILYFFASLQGAAFDATNLCLELEQSKRDLLTVKEKEAYIKQTTSEPHVYGFHAKHQIFGFGYNTQGEAEANVENVLLLQLYTDHSMLWSFCDLGLLQFWITHEDLQALRFDKAFVSQS</sequence>
<dbReference type="PANTHER" id="PTHR36436:SF6">
    <property type="entry name" value="SLL5081 PROTEIN"/>
    <property type="match status" value="1"/>
</dbReference>
<dbReference type="KEGG" id="ome:OLMES_0455"/>
<accession>A0A1Y0I2X2</accession>
<reference evidence="1 2" key="1">
    <citation type="submission" date="2017-05" db="EMBL/GenBank/DDBJ databases">
        <title>Genomic insights into alkan degradation activity of Oleiphilus messinensis.</title>
        <authorList>
            <person name="Kozyavkin S.A."/>
            <person name="Slesarev A.I."/>
            <person name="Golyshin P.N."/>
            <person name="Korzhenkov A."/>
            <person name="Golyshina O.N."/>
            <person name="Toshchakov S.V."/>
        </authorList>
    </citation>
    <scope>NUCLEOTIDE SEQUENCE [LARGE SCALE GENOMIC DNA]</scope>
    <source>
        <strain evidence="1 2">ME102</strain>
    </source>
</reference>
<protein>
    <recommendedName>
        <fullName evidence="3">DUF1963 domain-containing protein</fullName>
    </recommendedName>
</protein>
<dbReference type="InterPro" id="IPR035948">
    <property type="entry name" value="YwqG-like_sf"/>
</dbReference>
<gene>
    <name evidence="1" type="ORF">OLMES_0455</name>
</gene>
<organism evidence="1 2">
    <name type="scientific">Oleiphilus messinensis</name>
    <dbReference type="NCBI Taxonomy" id="141451"/>
    <lineage>
        <taxon>Bacteria</taxon>
        <taxon>Pseudomonadati</taxon>
        <taxon>Pseudomonadota</taxon>
        <taxon>Gammaproteobacteria</taxon>
        <taxon>Oceanospirillales</taxon>
        <taxon>Oleiphilaceae</taxon>
        <taxon>Oleiphilus</taxon>
    </lineage>
</organism>